<comment type="caution">
    <text evidence="4">The sequence shown here is derived from an EMBL/GenBank/DDBJ whole genome shotgun (WGS) entry which is preliminary data.</text>
</comment>
<dbReference type="InterPro" id="IPR023214">
    <property type="entry name" value="HAD_sf"/>
</dbReference>
<dbReference type="Gene3D" id="1.20.1440.100">
    <property type="entry name" value="SG protein - dephosphorylation function"/>
    <property type="match status" value="1"/>
</dbReference>
<keyword evidence="1" id="KW-0479">Metal-binding</keyword>
<evidence type="ECO:0000256" key="2">
    <source>
        <dbReference type="ARBA" id="ARBA00022801"/>
    </source>
</evidence>
<keyword evidence="5" id="KW-1185">Reference proteome</keyword>
<dbReference type="PANTHER" id="PTHR43344:SF13">
    <property type="entry name" value="PHOSPHATASE RV3661-RELATED"/>
    <property type="match status" value="1"/>
</dbReference>
<sequence length="233" mass="25508">MNVMGTSPIIAFFDVDETLIRTKSMFSFLRFLGQHGLAKDTEETIDRLYSLSESGVDRSEINRLYWMSYRGLDAEDIRSAARRWLDEARGADREFLIAVTMKRLRAHQQSGHRIALVSGSGIDILQPLTSLIGADFTLATRLKELDGRYTGEIALPVMIGEGKAQAASTLAVQLKAELRNCFAYGDHISDLPLLNIVGHPVAVGEEGALGDHARGLGWLVLSTREFSTAGAAA</sequence>
<dbReference type="SUPFAM" id="SSF56784">
    <property type="entry name" value="HAD-like"/>
    <property type="match status" value="1"/>
</dbReference>
<proteinExistence type="predicted"/>
<name>A0ABY3BNW4_9HYPH</name>
<dbReference type="InterPro" id="IPR050582">
    <property type="entry name" value="HAD-like_SerB"/>
</dbReference>
<evidence type="ECO:0000313" key="5">
    <source>
        <dbReference type="Proteomes" id="UP000319481"/>
    </source>
</evidence>
<reference evidence="4 5" key="1">
    <citation type="journal article" date="2019" name="Appl. Microbiol. Biotechnol.">
        <title>Differential efficiency of wild type rhizogenic strains for rol gene transformation of plants.</title>
        <authorList>
            <person name="Desmet S."/>
            <person name="De Keyser E."/>
            <person name="Van Vaerenbergh J."/>
            <person name="Baeyen S."/>
            <person name="Van Huylenbroeck J."/>
            <person name="Geelen D."/>
            <person name="Dhooghe E."/>
        </authorList>
    </citation>
    <scope>NUCLEOTIDE SEQUENCE [LARGE SCALE GENOMIC DNA]</scope>
    <source>
        <strain evidence="4 5">GBBC3283</strain>
    </source>
</reference>
<keyword evidence="3" id="KW-0460">Magnesium</keyword>
<evidence type="ECO:0000256" key="3">
    <source>
        <dbReference type="ARBA" id="ARBA00022842"/>
    </source>
</evidence>
<dbReference type="Proteomes" id="UP000319481">
    <property type="component" value="Unassembled WGS sequence"/>
</dbReference>
<evidence type="ECO:0000313" key="4">
    <source>
        <dbReference type="EMBL" id="TRA89670.1"/>
    </source>
</evidence>
<protein>
    <submittedName>
        <fullName evidence="4">HAD-IB family hydrolase</fullName>
    </submittedName>
</protein>
<dbReference type="Gene3D" id="3.40.50.1000">
    <property type="entry name" value="HAD superfamily/HAD-like"/>
    <property type="match status" value="1"/>
</dbReference>
<accession>A0ABY3BNW4</accession>
<dbReference type="PANTHER" id="PTHR43344">
    <property type="entry name" value="PHOSPHOSERINE PHOSPHATASE"/>
    <property type="match status" value="1"/>
</dbReference>
<dbReference type="NCBIfam" id="TIGR01488">
    <property type="entry name" value="HAD-SF-IB"/>
    <property type="match status" value="1"/>
</dbReference>
<dbReference type="Pfam" id="PF12710">
    <property type="entry name" value="HAD"/>
    <property type="match status" value="1"/>
</dbReference>
<dbReference type="EMBL" id="SGNZ01000007">
    <property type="protein sequence ID" value="TRA89670.1"/>
    <property type="molecule type" value="Genomic_DNA"/>
</dbReference>
<organism evidence="4 5">
    <name type="scientific">Agrobacterium salinitolerans</name>
    <dbReference type="NCBI Taxonomy" id="1183413"/>
    <lineage>
        <taxon>Bacteria</taxon>
        <taxon>Pseudomonadati</taxon>
        <taxon>Pseudomonadota</taxon>
        <taxon>Alphaproteobacteria</taxon>
        <taxon>Hyphomicrobiales</taxon>
        <taxon>Rhizobiaceae</taxon>
        <taxon>Rhizobium/Agrobacterium group</taxon>
        <taxon>Agrobacterium</taxon>
    </lineage>
</organism>
<dbReference type="GO" id="GO:0016787">
    <property type="term" value="F:hydrolase activity"/>
    <property type="evidence" value="ECO:0007669"/>
    <property type="project" value="UniProtKB-KW"/>
</dbReference>
<keyword evidence="2 4" id="KW-0378">Hydrolase</keyword>
<gene>
    <name evidence="4" type="ORF">EXN23_15375</name>
</gene>
<dbReference type="NCBIfam" id="TIGR01490">
    <property type="entry name" value="HAD-SF-IB-hyp1"/>
    <property type="match status" value="1"/>
</dbReference>
<dbReference type="InterPro" id="IPR036412">
    <property type="entry name" value="HAD-like_sf"/>
</dbReference>
<evidence type="ECO:0000256" key="1">
    <source>
        <dbReference type="ARBA" id="ARBA00022723"/>
    </source>
</evidence>
<dbReference type="InterPro" id="IPR006385">
    <property type="entry name" value="HAD_hydro_SerB1"/>
</dbReference>